<name>A0A7M4F269_CROPO</name>
<proteinExistence type="inferred from homology"/>
<sequence length="300" mass="33647">MEAGLQSLPSAAGSVESCSNIVTVLICLLGLVGNGIVLWFLGCRIKKNTFTVYILNLAVTDLGFLLSLAAFLIIYLLGHFICKLLRDVLRILLLLGQFTYTTSICLLTAISIERCLSVLCPIWYKIHRPKHLSACLCALLWTFSFLMNGLSFISWLYGSHKINSMTNQVLLILIFPVITPIIVISNLILFVRIRCILQHHQPGRLYIVILLTVLFFLLFAVPVTAFMFFEMHGKWDIDICLLLASANSSINPVIYFLVGSYRKQRFRCSVKLALQRAFYEKGDCGEVGEVRAAEALQTAT</sequence>
<evidence type="ECO:0000256" key="1">
    <source>
        <dbReference type="ARBA" id="ARBA00004651"/>
    </source>
</evidence>
<keyword evidence="7 10" id="KW-0675">Receptor</keyword>
<reference evidence="13" key="2">
    <citation type="submission" date="2025-09" db="UniProtKB">
        <authorList>
            <consortium name="Ensembl"/>
        </authorList>
    </citation>
    <scope>IDENTIFICATION</scope>
</reference>
<dbReference type="OMA" id="KWDIDIC"/>
<comment type="similarity">
    <text evidence="9">Belongs to the G-protein coupled receptor 1 family. Mas subfamily.</text>
</comment>
<evidence type="ECO:0000256" key="7">
    <source>
        <dbReference type="ARBA" id="ARBA00023170"/>
    </source>
</evidence>
<reference evidence="13" key="1">
    <citation type="submission" date="2025-08" db="UniProtKB">
        <authorList>
            <consortium name="Ensembl"/>
        </authorList>
    </citation>
    <scope>IDENTIFICATION</scope>
</reference>
<feature type="transmembrane region" description="Helical" evidence="11">
    <location>
        <begin position="89"/>
        <end position="112"/>
    </location>
</feature>
<evidence type="ECO:0000256" key="11">
    <source>
        <dbReference type="SAM" id="Phobius"/>
    </source>
</evidence>
<evidence type="ECO:0000256" key="9">
    <source>
        <dbReference type="ARBA" id="ARBA00061394"/>
    </source>
</evidence>
<evidence type="ECO:0000256" key="4">
    <source>
        <dbReference type="ARBA" id="ARBA00022989"/>
    </source>
</evidence>
<dbReference type="InterPro" id="IPR017452">
    <property type="entry name" value="GPCR_Rhodpsn_7TM"/>
</dbReference>
<dbReference type="Gene3D" id="1.20.1070.10">
    <property type="entry name" value="Rhodopsin 7-helix transmembrane proteins"/>
    <property type="match status" value="1"/>
</dbReference>
<organism evidence="13 14">
    <name type="scientific">Crocodylus porosus</name>
    <name type="common">Saltwater crocodile</name>
    <name type="synonym">Estuarine crocodile</name>
    <dbReference type="NCBI Taxonomy" id="8502"/>
    <lineage>
        <taxon>Eukaryota</taxon>
        <taxon>Metazoa</taxon>
        <taxon>Chordata</taxon>
        <taxon>Craniata</taxon>
        <taxon>Vertebrata</taxon>
        <taxon>Euteleostomi</taxon>
        <taxon>Archelosauria</taxon>
        <taxon>Archosauria</taxon>
        <taxon>Crocodylia</taxon>
        <taxon>Longirostres</taxon>
        <taxon>Crocodylidae</taxon>
        <taxon>Crocodylus</taxon>
    </lineage>
</organism>
<feature type="transmembrane region" description="Helical" evidence="11">
    <location>
        <begin position="20"/>
        <end position="41"/>
    </location>
</feature>
<keyword evidence="5 10" id="KW-0297">G-protein coupled receptor</keyword>
<evidence type="ECO:0000313" key="14">
    <source>
        <dbReference type="Proteomes" id="UP000594220"/>
    </source>
</evidence>
<evidence type="ECO:0000313" key="13">
    <source>
        <dbReference type="Ensembl" id="ENSCPRP00005017395.1"/>
    </source>
</evidence>
<evidence type="ECO:0000256" key="8">
    <source>
        <dbReference type="ARBA" id="ARBA00023224"/>
    </source>
</evidence>
<dbReference type="PROSITE" id="PS00237">
    <property type="entry name" value="G_PROTEIN_RECEP_F1_1"/>
    <property type="match status" value="1"/>
</dbReference>
<feature type="transmembrane region" description="Helical" evidence="11">
    <location>
        <begin position="169"/>
        <end position="193"/>
    </location>
</feature>
<evidence type="ECO:0000256" key="2">
    <source>
        <dbReference type="ARBA" id="ARBA00022475"/>
    </source>
</evidence>
<dbReference type="Ensembl" id="ENSCPRT00005020369.1">
    <property type="protein sequence ID" value="ENSCPRP00005017395.1"/>
    <property type="gene ID" value="ENSCPRG00005012122.1"/>
</dbReference>
<keyword evidence="4 11" id="KW-1133">Transmembrane helix</keyword>
<feature type="domain" description="G-protein coupled receptors family 1 profile" evidence="12">
    <location>
        <begin position="33"/>
        <end position="255"/>
    </location>
</feature>
<dbReference type="AlphaFoldDB" id="A0A7M4F269"/>
<accession>A0A7M4F269</accession>
<evidence type="ECO:0000259" key="12">
    <source>
        <dbReference type="PROSITE" id="PS50262"/>
    </source>
</evidence>
<dbReference type="GO" id="GO:0005886">
    <property type="term" value="C:plasma membrane"/>
    <property type="evidence" value="ECO:0007669"/>
    <property type="project" value="UniProtKB-SubCell"/>
</dbReference>
<evidence type="ECO:0000256" key="3">
    <source>
        <dbReference type="ARBA" id="ARBA00022692"/>
    </source>
</evidence>
<keyword evidence="3 10" id="KW-0812">Transmembrane</keyword>
<comment type="subcellular location">
    <subcellularLocation>
        <location evidence="1">Cell membrane</location>
        <topology evidence="1">Multi-pass membrane protein</topology>
    </subcellularLocation>
</comment>
<evidence type="ECO:0000256" key="5">
    <source>
        <dbReference type="ARBA" id="ARBA00023040"/>
    </source>
</evidence>
<keyword evidence="2" id="KW-1003">Cell membrane</keyword>
<protein>
    <recommendedName>
        <fullName evidence="12">G-protein coupled receptors family 1 profile domain-containing protein</fullName>
    </recommendedName>
</protein>
<feature type="transmembrane region" description="Helical" evidence="11">
    <location>
        <begin position="235"/>
        <end position="258"/>
    </location>
</feature>
<keyword evidence="6 11" id="KW-0472">Membrane</keyword>
<dbReference type="PANTHER" id="PTHR11334">
    <property type="entry name" value="MAS-RELATED G-PROTEIN COUPLED RECEPTOR"/>
    <property type="match status" value="1"/>
</dbReference>
<dbReference type="PRINTS" id="PR00237">
    <property type="entry name" value="GPCRRHODOPSN"/>
</dbReference>
<keyword evidence="8 10" id="KW-0807">Transducer</keyword>
<feature type="transmembrane region" description="Helical" evidence="11">
    <location>
        <begin position="205"/>
        <end position="229"/>
    </location>
</feature>
<evidence type="ECO:0000256" key="10">
    <source>
        <dbReference type="RuleBase" id="RU000688"/>
    </source>
</evidence>
<dbReference type="Proteomes" id="UP000594220">
    <property type="component" value="Unplaced"/>
</dbReference>
<evidence type="ECO:0000256" key="6">
    <source>
        <dbReference type="ARBA" id="ARBA00023136"/>
    </source>
</evidence>
<dbReference type="PRINTS" id="PR02108">
    <property type="entry name" value="MRGPCRFAMILY"/>
</dbReference>
<dbReference type="InterPro" id="IPR000276">
    <property type="entry name" value="GPCR_Rhodpsn"/>
</dbReference>
<dbReference type="GO" id="GO:0004930">
    <property type="term" value="F:G protein-coupled receptor activity"/>
    <property type="evidence" value="ECO:0007669"/>
    <property type="project" value="UniProtKB-KW"/>
</dbReference>
<dbReference type="InterPro" id="IPR026234">
    <property type="entry name" value="MRGPCRFAMILY"/>
</dbReference>
<keyword evidence="14" id="KW-1185">Reference proteome</keyword>
<dbReference type="Pfam" id="PF00001">
    <property type="entry name" value="7tm_1"/>
    <property type="match status" value="1"/>
</dbReference>
<dbReference type="PROSITE" id="PS50262">
    <property type="entry name" value="G_PROTEIN_RECEP_F1_2"/>
    <property type="match status" value="1"/>
</dbReference>
<feature type="transmembrane region" description="Helical" evidence="11">
    <location>
        <begin position="53"/>
        <end position="77"/>
    </location>
</feature>
<dbReference type="FunFam" id="1.20.1070.10:FF:000193">
    <property type="entry name" value="Mas-related G-protein coupled receptor member E"/>
    <property type="match status" value="1"/>
</dbReference>
<dbReference type="SUPFAM" id="SSF81321">
    <property type="entry name" value="Family A G protein-coupled receptor-like"/>
    <property type="match status" value="1"/>
</dbReference>
<feature type="transmembrane region" description="Helical" evidence="11">
    <location>
        <begin position="132"/>
        <end position="157"/>
    </location>
</feature>
<dbReference type="GeneTree" id="ENSGT01030000234639"/>
<dbReference type="PANTHER" id="PTHR11334:SF68">
    <property type="entry name" value="G-PROTEIN COUPLED RECEPTORS FAMILY 1 PROFILE DOMAIN-CONTAINING PROTEIN-RELATED"/>
    <property type="match status" value="1"/>
</dbReference>